<dbReference type="Proteomes" id="UP000250321">
    <property type="component" value="Unassembled WGS sequence"/>
</dbReference>
<reference evidence="2 3" key="1">
    <citation type="submission" date="2018-02" db="EMBL/GenBank/DDBJ databases">
        <title>Draft genome of wild Prunus yedoensis var. nudiflora.</title>
        <authorList>
            <person name="Baek S."/>
            <person name="Kim J.-H."/>
            <person name="Choi K."/>
            <person name="Kim G.-B."/>
            <person name="Cho A."/>
            <person name="Jang H."/>
            <person name="Shin C.-H."/>
            <person name="Yu H.-J."/>
            <person name="Mun J.-H."/>
        </authorList>
    </citation>
    <scope>NUCLEOTIDE SEQUENCE [LARGE SCALE GENOMIC DNA]</scope>
    <source>
        <strain evidence="3">cv. Jeju island</strain>
        <tissue evidence="2">Leaf</tissue>
    </source>
</reference>
<organism evidence="2 3">
    <name type="scientific">Prunus yedoensis var. nudiflora</name>
    <dbReference type="NCBI Taxonomy" id="2094558"/>
    <lineage>
        <taxon>Eukaryota</taxon>
        <taxon>Viridiplantae</taxon>
        <taxon>Streptophyta</taxon>
        <taxon>Embryophyta</taxon>
        <taxon>Tracheophyta</taxon>
        <taxon>Spermatophyta</taxon>
        <taxon>Magnoliopsida</taxon>
        <taxon>eudicotyledons</taxon>
        <taxon>Gunneridae</taxon>
        <taxon>Pentapetalae</taxon>
        <taxon>rosids</taxon>
        <taxon>fabids</taxon>
        <taxon>Rosales</taxon>
        <taxon>Rosaceae</taxon>
        <taxon>Amygdaloideae</taxon>
        <taxon>Amygdaleae</taxon>
        <taxon>Prunus</taxon>
    </lineage>
</organism>
<evidence type="ECO:0000313" key="2">
    <source>
        <dbReference type="EMBL" id="PQQ13880.1"/>
    </source>
</evidence>
<evidence type="ECO:0000256" key="1">
    <source>
        <dbReference type="SAM" id="MobiDB-lite"/>
    </source>
</evidence>
<proteinExistence type="predicted"/>
<protein>
    <submittedName>
        <fullName evidence="2">Uncharacterized protein</fullName>
    </submittedName>
</protein>
<accession>A0A314Z5B6</accession>
<dbReference type="AlphaFoldDB" id="A0A314Z5B6"/>
<sequence length="60" mass="6083">MFSLRVCSALASNRAGGPPVKPSTPPAREKKPGQALGPTNLDKPTGKSCLGFSSKALTSA</sequence>
<dbReference type="EMBL" id="PJQY01000282">
    <property type="protein sequence ID" value="PQQ13880.1"/>
    <property type="molecule type" value="Genomic_DNA"/>
</dbReference>
<keyword evidence="3" id="KW-1185">Reference proteome</keyword>
<comment type="caution">
    <text evidence="2">The sequence shown here is derived from an EMBL/GenBank/DDBJ whole genome shotgun (WGS) entry which is preliminary data.</text>
</comment>
<name>A0A314Z5B6_PRUYE</name>
<evidence type="ECO:0000313" key="3">
    <source>
        <dbReference type="Proteomes" id="UP000250321"/>
    </source>
</evidence>
<gene>
    <name evidence="2" type="ORF">Pyn_06384</name>
</gene>
<feature type="region of interest" description="Disordered" evidence="1">
    <location>
        <begin position="12"/>
        <end position="60"/>
    </location>
</feature>